<comment type="caution">
    <text evidence="13">The sequence shown here is derived from an EMBL/GenBank/DDBJ whole genome shotgun (WGS) entry which is preliminary data.</text>
</comment>
<evidence type="ECO:0000313" key="13">
    <source>
        <dbReference type="EMBL" id="EPS60112.1"/>
    </source>
</evidence>
<dbReference type="GO" id="GO:0005634">
    <property type="term" value="C:nucleus"/>
    <property type="evidence" value="ECO:0007669"/>
    <property type="project" value="UniProtKB-SubCell"/>
</dbReference>
<dbReference type="Gene3D" id="4.10.1100.10">
    <property type="entry name" value="Transcription factor, SBP-box domain"/>
    <property type="match status" value="1"/>
</dbReference>
<keyword evidence="8" id="KW-0539">Nucleus</keyword>
<keyword evidence="3 10" id="KW-0863">Zinc-finger</keyword>
<reference evidence="13 14" key="1">
    <citation type="journal article" date="2013" name="BMC Genomics">
        <title>The miniature genome of a carnivorous plant Genlisea aurea contains a low number of genes and short non-coding sequences.</title>
        <authorList>
            <person name="Leushkin E.V."/>
            <person name="Sutormin R.A."/>
            <person name="Nabieva E.R."/>
            <person name="Penin A.A."/>
            <person name="Kondrashov A.S."/>
            <person name="Logacheva M.D."/>
        </authorList>
    </citation>
    <scope>NUCLEOTIDE SEQUENCE [LARGE SCALE GENOMIC DNA]</scope>
</reference>
<evidence type="ECO:0000256" key="6">
    <source>
        <dbReference type="ARBA" id="ARBA00023125"/>
    </source>
</evidence>
<evidence type="ECO:0000313" key="14">
    <source>
        <dbReference type="Proteomes" id="UP000015453"/>
    </source>
</evidence>
<keyword evidence="2" id="KW-0479">Metal-binding</keyword>
<keyword evidence="14" id="KW-1185">Reference proteome</keyword>
<feature type="region of interest" description="Disordered" evidence="11">
    <location>
        <begin position="18"/>
        <end position="45"/>
    </location>
</feature>
<feature type="compositionally biased region" description="Low complexity" evidence="11">
    <location>
        <begin position="25"/>
        <end position="39"/>
    </location>
</feature>
<keyword evidence="5" id="KW-0805">Transcription regulation</keyword>
<dbReference type="AlphaFoldDB" id="S8DKR8"/>
<dbReference type="PANTHER" id="PTHR31251">
    <property type="entry name" value="SQUAMOSA PROMOTER-BINDING-LIKE PROTEIN 4"/>
    <property type="match status" value="1"/>
</dbReference>
<evidence type="ECO:0000256" key="3">
    <source>
        <dbReference type="ARBA" id="ARBA00022771"/>
    </source>
</evidence>
<protein>
    <recommendedName>
        <fullName evidence="12">SBP-type domain-containing protein</fullName>
    </recommendedName>
</protein>
<dbReference type="GO" id="GO:0003677">
    <property type="term" value="F:DNA binding"/>
    <property type="evidence" value="ECO:0007669"/>
    <property type="project" value="UniProtKB-KW"/>
</dbReference>
<dbReference type="OrthoDB" id="514967at2759"/>
<dbReference type="InterPro" id="IPR036893">
    <property type="entry name" value="SBP_sf"/>
</dbReference>
<evidence type="ECO:0000256" key="5">
    <source>
        <dbReference type="ARBA" id="ARBA00023015"/>
    </source>
</evidence>
<accession>S8DKR8</accession>
<dbReference type="PROSITE" id="PS51141">
    <property type="entry name" value="ZF_SBP"/>
    <property type="match status" value="1"/>
</dbReference>
<evidence type="ECO:0000256" key="9">
    <source>
        <dbReference type="ARBA" id="ARBA00056472"/>
    </source>
</evidence>
<dbReference type="InterPro" id="IPR004333">
    <property type="entry name" value="SBP_dom"/>
</dbReference>
<dbReference type="InterPro" id="IPR044817">
    <property type="entry name" value="SBP-like"/>
</dbReference>
<dbReference type="SUPFAM" id="SSF103612">
    <property type="entry name" value="SBT domain"/>
    <property type="match status" value="1"/>
</dbReference>
<keyword evidence="4" id="KW-0862">Zinc</keyword>
<evidence type="ECO:0000256" key="10">
    <source>
        <dbReference type="PROSITE-ProRule" id="PRU00470"/>
    </source>
</evidence>
<dbReference type="FunFam" id="4.10.1100.10:FF:000001">
    <property type="entry name" value="Squamosa promoter-binding-like protein 14"/>
    <property type="match status" value="1"/>
</dbReference>
<dbReference type="GO" id="GO:0008270">
    <property type="term" value="F:zinc ion binding"/>
    <property type="evidence" value="ECO:0007669"/>
    <property type="project" value="UniProtKB-KW"/>
</dbReference>
<evidence type="ECO:0000256" key="7">
    <source>
        <dbReference type="ARBA" id="ARBA00023163"/>
    </source>
</evidence>
<sequence length="137" mass="15126">SAEQLIGLKLGKRTYFENTGGGGSSSSAAAKPGGPSSSSHRPSKATCRLVPRCVVEGCSLDLTTAKEYHRKHKVCEAHSKCSKVILGGLERRFCQQCSRFHSLSEFDDMKRSCRRRLMDHNARRRKPQPETAFSSSP</sequence>
<feature type="domain" description="SBP-type" evidence="12">
    <location>
        <begin position="50"/>
        <end position="127"/>
    </location>
</feature>
<comment type="function">
    <text evidence="9">Probable transcriptional factor. Binds to the promoter of the SQUAMOSA gene.</text>
</comment>
<keyword evidence="6" id="KW-0238">DNA-binding</keyword>
<feature type="non-terminal residue" evidence="13">
    <location>
        <position position="137"/>
    </location>
</feature>
<dbReference type="EMBL" id="AUSU01007813">
    <property type="protein sequence ID" value="EPS60112.1"/>
    <property type="molecule type" value="Genomic_DNA"/>
</dbReference>
<evidence type="ECO:0000256" key="11">
    <source>
        <dbReference type="SAM" id="MobiDB-lite"/>
    </source>
</evidence>
<evidence type="ECO:0000259" key="12">
    <source>
        <dbReference type="PROSITE" id="PS51141"/>
    </source>
</evidence>
<proteinExistence type="predicted"/>
<evidence type="ECO:0000256" key="1">
    <source>
        <dbReference type="ARBA" id="ARBA00004123"/>
    </source>
</evidence>
<evidence type="ECO:0000256" key="8">
    <source>
        <dbReference type="ARBA" id="ARBA00023242"/>
    </source>
</evidence>
<evidence type="ECO:0000256" key="2">
    <source>
        <dbReference type="ARBA" id="ARBA00022723"/>
    </source>
</evidence>
<name>S8DKR8_9LAMI</name>
<dbReference type="PANTHER" id="PTHR31251:SF74">
    <property type="entry name" value="SQUAMOSA PROMOTER-BINDING-LIKE PROTEIN 2"/>
    <property type="match status" value="1"/>
</dbReference>
<organism evidence="13 14">
    <name type="scientific">Genlisea aurea</name>
    <dbReference type="NCBI Taxonomy" id="192259"/>
    <lineage>
        <taxon>Eukaryota</taxon>
        <taxon>Viridiplantae</taxon>
        <taxon>Streptophyta</taxon>
        <taxon>Embryophyta</taxon>
        <taxon>Tracheophyta</taxon>
        <taxon>Spermatophyta</taxon>
        <taxon>Magnoliopsida</taxon>
        <taxon>eudicotyledons</taxon>
        <taxon>Gunneridae</taxon>
        <taxon>Pentapetalae</taxon>
        <taxon>asterids</taxon>
        <taxon>lamiids</taxon>
        <taxon>Lamiales</taxon>
        <taxon>Lentibulariaceae</taxon>
        <taxon>Genlisea</taxon>
    </lineage>
</organism>
<gene>
    <name evidence="13" type="ORF">M569_14693</name>
</gene>
<evidence type="ECO:0000256" key="4">
    <source>
        <dbReference type="ARBA" id="ARBA00022833"/>
    </source>
</evidence>
<dbReference type="Pfam" id="PF03110">
    <property type="entry name" value="SBP"/>
    <property type="match status" value="1"/>
</dbReference>
<keyword evidence="7" id="KW-0804">Transcription</keyword>
<dbReference type="Proteomes" id="UP000015453">
    <property type="component" value="Unassembled WGS sequence"/>
</dbReference>
<comment type="subcellular location">
    <subcellularLocation>
        <location evidence="1">Nucleus</location>
    </subcellularLocation>
</comment>
<feature type="non-terminal residue" evidence="13">
    <location>
        <position position="1"/>
    </location>
</feature>